<evidence type="ECO:0000256" key="5">
    <source>
        <dbReference type="PIRSR" id="PIRSR000349-1"/>
    </source>
</evidence>
<dbReference type="AlphaFoldDB" id="A0A0G0C9U4"/>
<dbReference type="InterPro" id="IPR001189">
    <property type="entry name" value="Mn/Fe_SOD"/>
</dbReference>
<accession>A0A0G0C9U4</accession>
<dbReference type="Gene3D" id="3.55.40.20">
    <property type="entry name" value="Iron/manganese superoxide dismutase, C-terminal domain"/>
    <property type="match status" value="1"/>
</dbReference>
<feature type="domain" description="Manganese/iron superoxide dismutase C-terminal" evidence="6">
    <location>
        <begin position="92"/>
        <end position="192"/>
    </location>
</feature>
<dbReference type="SUPFAM" id="SSF46609">
    <property type="entry name" value="Fe,Mn superoxide dismutase (SOD), N-terminal domain"/>
    <property type="match status" value="1"/>
</dbReference>
<dbReference type="InterPro" id="IPR036324">
    <property type="entry name" value="Mn/Fe_SOD_N_sf"/>
</dbReference>
<evidence type="ECO:0000313" key="7">
    <source>
        <dbReference type="EMBL" id="KKP72891.1"/>
    </source>
</evidence>
<dbReference type="GO" id="GO:0004784">
    <property type="term" value="F:superoxide dismutase activity"/>
    <property type="evidence" value="ECO:0007669"/>
    <property type="project" value="UniProtKB-EC"/>
</dbReference>
<keyword evidence="3 5" id="KW-0479">Metal-binding</keyword>
<evidence type="ECO:0000256" key="2">
    <source>
        <dbReference type="ARBA" id="ARBA00012682"/>
    </source>
</evidence>
<protein>
    <recommendedName>
        <fullName evidence="2">superoxide dismutase</fullName>
        <ecNumber evidence="2">1.15.1.1</ecNumber>
    </recommendedName>
</protein>
<dbReference type="EC" id="1.15.1.1" evidence="2"/>
<keyword evidence="4" id="KW-0560">Oxidoreductase</keyword>
<evidence type="ECO:0000313" key="8">
    <source>
        <dbReference type="Proteomes" id="UP000034923"/>
    </source>
</evidence>
<feature type="binding site" evidence="5">
    <location>
        <position position="74"/>
    </location>
    <ligand>
        <name>Mn(2+)</name>
        <dbReference type="ChEBI" id="CHEBI:29035"/>
    </ligand>
</feature>
<dbReference type="InterPro" id="IPR050265">
    <property type="entry name" value="Fe/Mn_Superoxide_Dismutase"/>
</dbReference>
<comment type="caution">
    <text evidence="7">The sequence shown here is derived from an EMBL/GenBank/DDBJ whole genome shotgun (WGS) entry which is preliminary data.</text>
</comment>
<dbReference type="GO" id="GO:0046872">
    <property type="term" value="F:metal ion binding"/>
    <property type="evidence" value="ECO:0007669"/>
    <property type="project" value="UniProtKB-KW"/>
</dbReference>
<evidence type="ECO:0000256" key="1">
    <source>
        <dbReference type="ARBA" id="ARBA00008714"/>
    </source>
</evidence>
<gene>
    <name evidence="7" type="ORF">UR70_C0003G0006</name>
</gene>
<feature type="binding site" evidence="5">
    <location>
        <position position="162"/>
    </location>
    <ligand>
        <name>Mn(2+)</name>
        <dbReference type="ChEBI" id="CHEBI:29035"/>
    </ligand>
</feature>
<dbReference type="SUPFAM" id="SSF54719">
    <property type="entry name" value="Fe,Mn superoxide dismutase (SOD), C-terminal domain"/>
    <property type="match status" value="1"/>
</dbReference>
<feature type="binding site" evidence="5">
    <location>
        <position position="25"/>
    </location>
    <ligand>
        <name>Mn(2+)</name>
        <dbReference type="ChEBI" id="CHEBI:29035"/>
    </ligand>
</feature>
<proteinExistence type="inferred from homology"/>
<name>A0A0G0C9U4_9BACT</name>
<reference evidence="7 8" key="1">
    <citation type="journal article" date="2015" name="Nature">
        <title>rRNA introns, odd ribosomes, and small enigmatic genomes across a large radiation of phyla.</title>
        <authorList>
            <person name="Brown C.T."/>
            <person name="Hug L.A."/>
            <person name="Thomas B.C."/>
            <person name="Sharon I."/>
            <person name="Castelle C.J."/>
            <person name="Singh A."/>
            <person name="Wilkins M.J."/>
            <person name="Williams K.H."/>
            <person name="Banfield J.F."/>
        </authorList>
    </citation>
    <scope>NUCLEOTIDE SEQUENCE [LARGE SCALE GENOMIC DNA]</scope>
</reference>
<comment type="similarity">
    <text evidence="1">Belongs to the iron/manganese superoxide dismutase family.</text>
</comment>
<dbReference type="InterPro" id="IPR036314">
    <property type="entry name" value="SOD_C_sf"/>
</dbReference>
<dbReference type="Proteomes" id="UP000034923">
    <property type="component" value="Unassembled WGS sequence"/>
</dbReference>
<dbReference type="PANTHER" id="PTHR11404:SF6">
    <property type="entry name" value="SUPEROXIDE DISMUTASE [MN], MITOCHONDRIAL"/>
    <property type="match status" value="1"/>
</dbReference>
<feature type="binding site" evidence="5">
    <location>
        <position position="158"/>
    </location>
    <ligand>
        <name>Mn(2+)</name>
        <dbReference type="ChEBI" id="CHEBI:29035"/>
    </ligand>
</feature>
<organism evidence="7 8">
    <name type="scientific">Candidatus Nomurabacteria bacterium GW2011_GWB1_35_20</name>
    <dbReference type="NCBI Taxonomy" id="1618740"/>
    <lineage>
        <taxon>Bacteria</taxon>
        <taxon>Candidatus Nomuraibacteriota</taxon>
    </lineage>
</organism>
<dbReference type="EMBL" id="LBQE01000003">
    <property type="protein sequence ID" value="KKP72891.1"/>
    <property type="molecule type" value="Genomic_DNA"/>
</dbReference>
<sequence length="195" mass="22696">MQTFTPKIFNIQELKGLSAKNIEEHLKLYAGYVNQANLVLEKIKELSENAETNMGILSGLQKRFGFEYNGIRNHEIYFDSLSGNANTLKENSEFKKAFVSEWGSFEKWLALFKAIATTRGIGWAMLYYDKKEKRLLNAWVDEQHLGQLQDCTPIVALDMWEHAYLFDYVPADKKKYIEAFFTNLNWEAVEKNFTP</sequence>
<dbReference type="InterPro" id="IPR019832">
    <property type="entry name" value="Mn/Fe_SOD_C"/>
</dbReference>
<evidence type="ECO:0000256" key="4">
    <source>
        <dbReference type="ARBA" id="ARBA00023002"/>
    </source>
</evidence>
<dbReference type="Pfam" id="PF02777">
    <property type="entry name" value="Sod_Fe_C"/>
    <property type="match status" value="1"/>
</dbReference>
<evidence type="ECO:0000259" key="6">
    <source>
        <dbReference type="Pfam" id="PF02777"/>
    </source>
</evidence>
<dbReference type="PANTHER" id="PTHR11404">
    <property type="entry name" value="SUPEROXIDE DISMUTASE 2"/>
    <property type="match status" value="1"/>
</dbReference>
<dbReference type="PIRSF" id="PIRSF000349">
    <property type="entry name" value="SODismutase"/>
    <property type="match status" value="1"/>
</dbReference>
<evidence type="ECO:0000256" key="3">
    <source>
        <dbReference type="ARBA" id="ARBA00022723"/>
    </source>
</evidence>
<dbReference type="Gene3D" id="1.10.287.990">
    <property type="entry name" value="Fe,Mn superoxide dismutase (SOD) domain"/>
    <property type="match status" value="1"/>
</dbReference>